<evidence type="ECO:0000313" key="7">
    <source>
        <dbReference type="Proteomes" id="UP000235145"/>
    </source>
</evidence>
<dbReference type="PRINTS" id="PR00459">
    <property type="entry name" value="ASPEROXIDASE"/>
</dbReference>
<dbReference type="GO" id="GO:0009507">
    <property type="term" value="C:chloroplast"/>
    <property type="evidence" value="ECO:0000318"/>
    <property type="project" value="GO_Central"/>
</dbReference>
<dbReference type="GO" id="GO:0004601">
    <property type="term" value="F:peroxidase activity"/>
    <property type="evidence" value="ECO:0000318"/>
    <property type="project" value="GO_Central"/>
</dbReference>
<dbReference type="AlphaFoldDB" id="A0A9R1XNE6"/>
<evidence type="ECO:0000259" key="5">
    <source>
        <dbReference type="PROSITE" id="PS50873"/>
    </source>
</evidence>
<accession>A0A9R1XNE6</accession>
<feature type="domain" description="Plant heme peroxidase family profile" evidence="5">
    <location>
        <begin position="76"/>
        <end position="304"/>
    </location>
</feature>
<dbReference type="Gene3D" id="1.10.420.10">
    <property type="entry name" value="Peroxidase, domain 2"/>
    <property type="match status" value="1"/>
</dbReference>
<dbReference type="GO" id="GO:0000302">
    <property type="term" value="P:response to reactive oxygen species"/>
    <property type="evidence" value="ECO:0000318"/>
    <property type="project" value="GO_Central"/>
</dbReference>
<dbReference type="EMBL" id="NBSK02000003">
    <property type="protein sequence ID" value="KAJ0216064.1"/>
    <property type="molecule type" value="Genomic_DNA"/>
</dbReference>
<organism evidence="6 7">
    <name type="scientific">Lactuca sativa</name>
    <name type="common">Garden lettuce</name>
    <dbReference type="NCBI Taxonomy" id="4236"/>
    <lineage>
        <taxon>Eukaryota</taxon>
        <taxon>Viridiplantae</taxon>
        <taxon>Streptophyta</taxon>
        <taxon>Embryophyta</taxon>
        <taxon>Tracheophyta</taxon>
        <taxon>Spermatophyta</taxon>
        <taxon>Magnoliopsida</taxon>
        <taxon>eudicotyledons</taxon>
        <taxon>Gunneridae</taxon>
        <taxon>Pentapetalae</taxon>
        <taxon>asterids</taxon>
        <taxon>campanulids</taxon>
        <taxon>Asterales</taxon>
        <taxon>Asteraceae</taxon>
        <taxon>Cichorioideae</taxon>
        <taxon>Cichorieae</taxon>
        <taxon>Lactucinae</taxon>
        <taxon>Lactuca</taxon>
    </lineage>
</organism>
<keyword evidence="4" id="KW-0472">Membrane</keyword>
<gene>
    <name evidence="6" type="ORF">LSAT_V11C300129390</name>
</gene>
<keyword evidence="4" id="KW-1133">Transmembrane helix</keyword>
<dbReference type="PRINTS" id="PR00458">
    <property type="entry name" value="PEROXIDASE"/>
</dbReference>
<proteinExistence type="inferred from homology"/>
<dbReference type="SUPFAM" id="SSF48113">
    <property type="entry name" value="Heme-dependent peroxidases"/>
    <property type="match status" value="1"/>
</dbReference>
<comment type="similarity">
    <text evidence="2">Belongs to the peroxidase family.</text>
</comment>
<dbReference type="InterPro" id="IPR044831">
    <property type="entry name" value="Ccp1-like"/>
</dbReference>
<sequence length="304" mass="33784">MIKTLMSARAPVLAEKYSKEIENARRDLRALIVIKKCAPIMFSLALHDAWTYDANTKKGGPNGSIRNYIHGENTGLKTAIDLCEEVKDKHPRVTYADLYQLAGVVAIELIGGPTIDYAAGRKDSKESHNEGLLPDAKEGPSHLRDEFYGKGLSDKDIVALSAIHKLVNAHPERSGFGEKPLKFDNSYFVELLKGDSDSDGSLQHATGKALLMTQTFVPMLSFMQRKVRLFNLWAYVQDEDVFLKDYAESHKKVSELGVTLPLSQDASFEARGAVNLASSATLVFLNFSSMLLVYIQQINRKCKE</sequence>
<dbReference type="GO" id="GO:0020037">
    <property type="term" value="F:heme binding"/>
    <property type="evidence" value="ECO:0007669"/>
    <property type="project" value="InterPro"/>
</dbReference>
<dbReference type="GO" id="GO:0042744">
    <property type="term" value="P:hydrogen peroxide catabolic process"/>
    <property type="evidence" value="ECO:0000318"/>
    <property type="project" value="GO_Central"/>
</dbReference>
<keyword evidence="7" id="KW-1185">Reference proteome</keyword>
<evidence type="ECO:0000313" key="6">
    <source>
        <dbReference type="EMBL" id="KAJ0216064.1"/>
    </source>
</evidence>
<feature type="transmembrane region" description="Helical" evidence="4">
    <location>
        <begin position="276"/>
        <end position="295"/>
    </location>
</feature>
<dbReference type="Gene3D" id="1.10.520.10">
    <property type="match status" value="1"/>
</dbReference>
<comment type="caution">
    <text evidence="6">The sequence shown here is derived from an EMBL/GenBank/DDBJ whole genome shotgun (WGS) entry which is preliminary data.</text>
</comment>
<dbReference type="PANTHER" id="PTHR31356">
    <property type="entry name" value="THYLAKOID LUMENAL 29 KDA PROTEIN, CHLOROPLASTIC-RELATED"/>
    <property type="match status" value="1"/>
</dbReference>
<dbReference type="InterPro" id="IPR002016">
    <property type="entry name" value="Haem_peroxidase"/>
</dbReference>
<dbReference type="Pfam" id="PF00141">
    <property type="entry name" value="peroxidase"/>
    <property type="match status" value="1"/>
</dbReference>
<dbReference type="InterPro" id="IPR002207">
    <property type="entry name" value="Peroxidase_I"/>
</dbReference>
<evidence type="ECO:0000256" key="3">
    <source>
        <dbReference type="SAM" id="MobiDB-lite"/>
    </source>
</evidence>
<keyword evidence="1" id="KW-0560">Oxidoreductase</keyword>
<dbReference type="PROSITE" id="PS50873">
    <property type="entry name" value="PEROXIDASE_4"/>
    <property type="match status" value="1"/>
</dbReference>
<dbReference type="GO" id="GO:0034599">
    <property type="term" value="P:cellular response to oxidative stress"/>
    <property type="evidence" value="ECO:0000318"/>
    <property type="project" value="GO_Central"/>
</dbReference>
<protein>
    <recommendedName>
        <fullName evidence="5">Plant heme peroxidase family profile domain-containing protein</fullName>
    </recommendedName>
</protein>
<dbReference type="Proteomes" id="UP000235145">
    <property type="component" value="Unassembled WGS sequence"/>
</dbReference>
<name>A0A9R1XNE6_LACSA</name>
<feature type="region of interest" description="Disordered" evidence="3">
    <location>
        <begin position="121"/>
        <end position="140"/>
    </location>
</feature>
<evidence type="ECO:0000256" key="1">
    <source>
        <dbReference type="ARBA" id="ARBA00023002"/>
    </source>
</evidence>
<reference evidence="6 7" key="1">
    <citation type="journal article" date="2017" name="Nat. Commun.">
        <title>Genome assembly with in vitro proximity ligation data and whole-genome triplication in lettuce.</title>
        <authorList>
            <person name="Reyes-Chin-Wo S."/>
            <person name="Wang Z."/>
            <person name="Yang X."/>
            <person name="Kozik A."/>
            <person name="Arikit S."/>
            <person name="Song C."/>
            <person name="Xia L."/>
            <person name="Froenicke L."/>
            <person name="Lavelle D.O."/>
            <person name="Truco M.J."/>
            <person name="Xia R."/>
            <person name="Zhu S."/>
            <person name="Xu C."/>
            <person name="Xu H."/>
            <person name="Xu X."/>
            <person name="Cox K."/>
            <person name="Korf I."/>
            <person name="Meyers B.C."/>
            <person name="Michelmore R.W."/>
        </authorList>
    </citation>
    <scope>NUCLEOTIDE SEQUENCE [LARGE SCALE GENOMIC DNA]</scope>
    <source>
        <strain evidence="7">cv. Salinas</strain>
        <tissue evidence="6">Seedlings</tissue>
    </source>
</reference>
<evidence type="ECO:0000256" key="4">
    <source>
        <dbReference type="SAM" id="Phobius"/>
    </source>
</evidence>
<keyword evidence="4" id="KW-0812">Transmembrane</keyword>
<dbReference type="InterPro" id="IPR010255">
    <property type="entry name" value="Haem_peroxidase_sf"/>
</dbReference>
<dbReference type="PANTHER" id="PTHR31356:SF38">
    <property type="entry name" value="L-ASCORBATE PEROXIDASE 5, PEROXISOMAL"/>
    <property type="match status" value="1"/>
</dbReference>
<evidence type="ECO:0000256" key="2">
    <source>
        <dbReference type="RuleBase" id="RU004241"/>
    </source>
</evidence>